<evidence type="ECO:0000313" key="2">
    <source>
        <dbReference type="EMBL" id="KAL2795917.1"/>
    </source>
</evidence>
<reference evidence="2 3" key="1">
    <citation type="submission" date="2024-07" db="EMBL/GenBank/DDBJ databases">
        <title>Section-level genome sequencing and comparative genomics of Aspergillus sections Usti and Cavernicolus.</title>
        <authorList>
            <consortium name="Lawrence Berkeley National Laboratory"/>
            <person name="Nybo J.L."/>
            <person name="Vesth T.C."/>
            <person name="Theobald S."/>
            <person name="Frisvad J.C."/>
            <person name="Larsen T.O."/>
            <person name="Kjaerboelling I."/>
            <person name="Rothschild-Mancinelli K."/>
            <person name="Lyhne E.K."/>
            <person name="Kogle M.E."/>
            <person name="Barry K."/>
            <person name="Clum A."/>
            <person name="Na H."/>
            <person name="Ledsgaard L."/>
            <person name="Lin J."/>
            <person name="Lipzen A."/>
            <person name="Kuo A."/>
            <person name="Riley R."/>
            <person name="Mondo S."/>
            <person name="Labutti K."/>
            <person name="Haridas S."/>
            <person name="Pangalinan J."/>
            <person name="Salamov A.A."/>
            <person name="Simmons B.A."/>
            <person name="Magnuson J.K."/>
            <person name="Chen J."/>
            <person name="Drula E."/>
            <person name="Henrissat B."/>
            <person name="Wiebenga A."/>
            <person name="Lubbers R.J."/>
            <person name="Gomes A.C."/>
            <person name="Makela M.R."/>
            <person name="Stajich J."/>
            <person name="Grigoriev I.V."/>
            <person name="Mortensen U.H."/>
            <person name="De Vries R.P."/>
            <person name="Baker S.E."/>
            <person name="Andersen M.R."/>
        </authorList>
    </citation>
    <scope>NUCLEOTIDE SEQUENCE [LARGE SCALE GENOMIC DNA]</scope>
    <source>
        <strain evidence="2 3">CBS 209.92</strain>
    </source>
</reference>
<feature type="compositionally biased region" description="Polar residues" evidence="1">
    <location>
        <begin position="28"/>
        <end position="41"/>
    </location>
</feature>
<gene>
    <name evidence="2" type="ORF">BJX66DRAFT_152205</name>
</gene>
<feature type="region of interest" description="Disordered" evidence="1">
    <location>
        <begin position="24"/>
        <end position="76"/>
    </location>
</feature>
<evidence type="ECO:0000256" key="1">
    <source>
        <dbReference type="SAM" id="MobiDB-lite"/>
    </source>
</evidence>
<dbReference type="Proteomes" id="UP001610563">
    <property type="component" value="Unassembled WGS sequence"/>
</dbReference>
<evidence type="ECO:0000313" key="3">
    <source>
        <dbReference type="Proteomes" id="UP001610563"/>
    </source>
</evidence>
<proteinExistence type="predicted"/>
<keyword evidence="3" id="KW-1185">Reference proteome</keyword>
<protein>
    <submittedName>
        <fullName evidence="2">Uncharacterized protein</fullName>
    </submittedName>
</protein>
<accession>A0ABR4GA70</accession>
<name>A0ABR4GA70_9EURO</name>
<sequence>MSTVSITRDLEPYLDSLRLYLATDNPAPAQSKNGTGSPSKSDGSRPMGLTTRDKQMNSGGETNGGADVQASNMEDH</sequence>
<comment type="caution">
    <text evidence="2">The sequence shown here is derived from an EMBL/GenBank/DDBJ whole genome shotgun (WGS) entry which is preliminary data.</text>
</comment>
<organism evidence="2 3">
    <name type="scientific">Aspergillus keveii</name>
    <dbReference type="NCBI Taxonomy" id="714993"/>
    <lineage>
        <taxon>Eukaryota</taxon>
        <taxon>Fungi</taxon>
        <taxon>Dikarya</taxon>
        <taxon>Ascomycota</taxon>
        <taxon>Pezizomycotina</taxon>
        <taxon>Eurotiomycetes</taxon>
        <taxon>Eurotiomycetidae</taxon>
        <taxon>Eurotiales</taxon>
        <taxon>Aspergillaceae</taxon>
        <taxon>Aspergillus</taxon>
        <taxon>Aspergillus subgen. Nidulantes</taxon>
    </lineage>
</organism>
<dbReference type="EMBL" id="JBFTWV010000030">
    <property type="protein sequence ID" value="KAL2795917.1"/>
    <property type="molecule type" value="Genomic_DNA"/>
</dbReference>